<reference evidence="1" key="1">
    <citation type="submission" date="2020-11" db="EMBL/GenBank/DDBJ databases">
        <authorList>
            <consortium name="DOE Joint Genome Institute"/>
            <person name="Ahrendt S."/>
            <person name="Riley R."/>
            <person name="Andreopoulos W."/>
            <person name="Labutti K."/>
            <person name="Pangilinan J."/>
            <person name="Ruiz-Duenas F.J."/>
            <person name="Barrasa J.M."/>
            <person name="Sanchez-Garcia M."/>
            <person name="Camarero S."/>
            <person name="Miyauchi S."/>
            <person name="Serrano A."/>
            <person name="Linde D."/>
            <person name="Babiker R."/>
            <person name="Drula E."/>
            <person name="Ayuso-Fernandez I."/>
            <person name="Pacheco R."/>
            <person name="Padilla G."/>
            <person name="Ferreira P."/>
            <person name="Barriuso J."/>
            <person name="Kellner H."/>
            <person name="Castanera R."/>
            <person name="Alfaro M."/>
            <person name="Ramirez L."/>
            <person name="Pisabarro A.G."/>
            <person name="Kuo A."/>
            <person name="Tritt A."/>
            <person name="Lipzen A."/>
            <person name="He G."/>
            <person name="Yan M."/>
            <person name="Ng V."/>
            <person name="Cullen D."/>
            <person name="Martin F."/>
            <person name="Rosso M.-N."/>
            <person name="Henrissat B."/>
            <person name="Hibbett D."/>
            <person name="Martinez A.T."/>
            <person name="Grigoriev I.V."/>
        </authorList>
    </citation>
    <scope>NUCLEOTIDE SEQUENCE</scope>
    <source>
        <strain evidence="1">CIRM-BRFM 674</strain>
    </source>
</reference>
<gene>
    <name evidence="1" type="ORF">BDN70DRAFT_971769</name>
</gene>
<name>A0A9P5Z7A8_9AGAR</name>
<dbReference type="Proteomes" id="UP000807469">
    <property type="component" value="Unassembled WGS sequence"/>
</dbReference>
<keyword evidence="2" id="KW-1185">Reference proteome</keyword>
<sequence length="82" mass="9121">MGFALGGVWVMGYCGPMGYGLQMPAHRVGGWIFLWDIRGYGLSQAWVMRVSTVPQCTIRWLASTPSSRLAIPTPLDLRLCVY</sequence>
<comment type="caution">
    <text evidence="1">The sequence shown here is derived from an EMBL/GenBank/DDBJ whole genome shotgun (WGS) entry which is preliminary data.</text>
</comment>
<dbReference type="EMBL" id="MU155172">
    <property type="protein sequence ID" value="KAF9481933.1"/>
    <property type="molecule type" value="Genomic_DNA"/>
</dbReference>
<proteinExistence type="predicted"/>
<dbReference type="OrthoDB" id="2891292at2759"/>
<protein>
    <submittedName>
        <fullName evidence="1">Uncharacterized protein</fullName>
    </submittedName>
</protein>
<organism evidence="1 2">
    <name type="scientific">Pholiota conissans</name>
    <dbReference type="NCBI Taxonomy" id="109636"/>
    <lineage>
        <taxon>Eukaryota</taxon>
        <taxon>Fungi</taxon>
        <taxon>Dikarya</taxon>
        <taxon>Basidiomycota</taxon>
        <taxon>Agaricomycotina</taxon>
        <taxon>Agaricomycetes</taxon>
        <taxon>Agaricomycetidae</taxon>
        <taxon>Agaricales</taxon>
        <taxon>Agaricineae</taxon>
        <taxon>Strophariaceae</taxon>
        <taxon>Pholiota</taxon>
    </lineage>
</organism>
<evidence type="ECO:0000313" key="1">
    <source>
        <dbReference type="EMBL" id="KAF9481933.1"/>
    </source>
</evidence>
<dbReference type="AlphaFoldDB" id="A0A9P5Z7A8"/>
<accession>A0A9P5Z7A8</accession>
<evidence type="ECO:0000313" key="2">
    <source>
        <dbReference type="Proteomes" id="UP000807469"/>
    </source>
</evidence>